<keyword evidence="2" id="KW-1185">Reference proteome</keyword>
<reference evidence="2" key="1">
    <citation type="journal article" date="2019" name="Int. J. Syst. Evol. Microbiol.">
        <title>The Global Catalogue of Microorganisms (GCM) 10K type strain sequencing project: providing services to taxonomists for standard genome sequencing and annotation.</title>
        <authorList>
            <consortium name="The Broad Institute Genomics Platform"/>
            <consortium name="The Broad Institute Genome Sequencing Center for Infectious Disease"/>
            <person name="Wu L."/>
            <person name="Ma J."/>
        </authorList>
    </citation>
    <scope>NUCLEOTIDE SEQUENCE [LARGE SCALE GENOMIC DNA]</scope>
    <source>
        <strain evidence="2">CGMCC 1.8957</strain>
    </source>
</reference>
<evidence type="ECO:0000313" key="1">
    <source>
        <dbReference type="EMBL" id="GHH25753.1"/>
    </source>
</evidence>
<evidence type="ECO:0000313" key="2">
    <source>
        <dbReference type="Proteomes" id="UP000652430"/>
    </source>
</evidence>
<evidence type="ECO:0008006" key="3">
    <source>
        <dbReference type="Google" id="ProtNLM"/>
    </source>
</evidence>
<protein>
    <recommendedName>
        <fullName evidence="3">RepA family protein</fullName>
    </recommendedName>
</protein>
<name>A0ABQ3LWZ0_9SPHN</name>
<dbReference type="Pfam" id="PF10134">
    <property type="entry name" value="RPA"/>
    <property type="match status" value="1"/>
</dbReference>
<proteinExistence type="predicted"/>
<dbReference type="InterPro" id="IPR018777">
    <property type="entry name" value="Replication_initiator_prot_A"/>
</dbReference>
<dbReference type="Proteomes" id="UP000652430">
    <property type="component" value="Unassembled WGS sequence"/>
</dbReference>
<comment type="caution">
    <text evidence="1">The sequence shown here is derived from an EMBL/GenBank/DDBJ whole genome shotgun (WGS) entry which is preliminary data.</text>
</comment>
<accession>A0ABQ3LWZ0</accession>
<dbReference type="Gene3D" id="1.10.10.10">
    <property type="entry name" value="Winged helix-like DNA-binding domain superfamily/Winged helix DNA-binding domain"/>
    <property type="match status" value="1"/>
</dbReference>
<dbReference type="EMBL" id="BNAQ01000010">
    <property type="protein sequence ID" value="GHH25753.1"/>
    <property type="molecule type" value="Genomic_DNA"/>
</dbReference>
<dbReference type="RefSeq" id="WP_010219642.1">
    <property type="nucleotide sequence ID" value="NZ_BNAQ01000010.1"/>
</dbReference>
<organism evidence="1 2">
    <name type="scientific">Sphingomonas glacialis</name>
    <dbReference type="NCBI Taxonomy" id="658225"/>
    <lineage>
        <taxon>Bacteria</taxon>
        <taxon>Pseudomonadati</taxon>
        <taxon>Pseudomonadota</taxon>
        <taxon>Alphaproteobacteria</taxon>
        <taxon>Sphingomonadales</taxon>
        <taxon>Sphingomonadaceae</taxon>
        <taxon>Sphingomonas</taxon>
    </lineage>
</organism>
<gene>
    <name evidence="1" type="ORF">GCM10008023_39500</name>
</gene>
<dbReference type="InterPro" id="IPR036388">
    <property type="entry name" value="WH-like_DNA-bd_sf"/>
</dbReference>
<sequence>MSKQAIVTRQGNLFEPDSPLHGKVRGERSVMDFPFFALSKVPVDKELEFKIGKLSIQIRPSATGIATMYDKEIILYVASLMAQAISRGEEVDQNFTFTAHDFFRITGVARPSKRDYDRFTDALERLQGTQIKTNIQTGSKIEKGWFSWLSEATAEYAVLPNGEQQLRVVKVRLCPWLHRAIQLDGHIYHYHHDYFRLGTIERRLYEIAHCHCEGEEIELPIELLSRKVGSTAEASKFKQHLKAVEARDDLPEYKLSLKDVVPSEPRLDTRGRRVTKLDTVVVLTPRNRAPIARLETQAA</sequence>